<keyword evidence="5" id="KW-1185">Reference proteome</keyword>
<proteinExistence type="predicted"/>
<sequence length="303" mass="32796">MAFTKIAVLGAGGNLGKHLMQGLLASTSPKFEITALTRPSSSYTAPADNVKVVKHDLADHAGIVEHLRGIEAFIIAIGKGSDFVPVSKSMIDAAIDAGVKLVLPSDYGAKDTPIMVKASPLKPPVRDYVQAKAQEGKITYTLIKDGAIWEMPLKMAYGIDHQAKTATIYGDGTQRFNATSFGSIAQAVVGILRSPAQYANKTVSIHDFHINQQELLSIIESEVNPDGAKFETVTVDIEELGKKSVEGLERGEFTMQNIFGAMNCAVYGEERAADWDEDDDSVALGLEKKDLRAEIRKRLQLGY</sequence>
<dbReference type="PANTHER" id="PTHR47706:SF9">
    <property type="entry name" value="NMRA-LIKE DOMAIN-CONTAINING PROTEIN-RELATED"/>
    <property type="match status" value="1"/>
</dbReference>
<feature type="domain" description="NmrA-like" evidence="3">
    <location>
        <begin position="5"/>
        <end position="240"/>
    </location>
</feature>
<dbReference type="SUPFAM" id="SSF51735">
    <property type="entry name" value="NAD(P)-binding Rossmann-fold domains"/>
    <property type="match status" value="1"/>
</dbReference>
<dbReference type="AlphaFoldDB" id="A0A0C3AQ68"/>
<reference evidence="5" key="2">
    <citation type="submission" date="2015-01" db="EMBL/GenBank/DDBJ databases">
        <title>Evolutionary Origins and Diversification of the Mycorrhizal Mutualists.</title>
        <authorList>
            <consortium name="DOE Joint Genome Institute"/>
            <consortium name="Mycorrhizal Genomics Consortium"/>
            <person name="Kohler A."/>
            <person name="Kuo A."/>
            <person name="Nagy L.G."/>
            <person name="Floudas D."/>
            <person name="Copeland A."/>
            <person name="Barry K.W."/>
            <person name="Cichocki N."/>
            <person name="Veneault-Fourrey C."/>
            <person name="LaButti K."/>
            <person name="Lindquist E.A."/>
            <person name="Lipzen A."/>
            <person name="Lundell T."/>
            <person name="Morin E."/>
            <person name="Murat C."/>
            <person name="Riley R."/>
            <person name="Ohm R."/>
            <person name="Sun H."/>
            <person name="Tunlid A."/>
            <person name="Henrissat B."/>
            <person name="Grigoriev I.V."/>
            <person name="Hibbett D.S."/>
            <person name="Martin F."/>
        </authorList>
    </citation>
    <scope>NUCLEOTIDE SEQUENCE [LARGE SCALE GENOMIC DNA]</scope>
    <source>
        <strain evidence="5">MAFF 305830</strain>
    </source>
</reference>
<gene>
    <name evidence="4" type="ORF">M408DRAFT_333025</name>
</gene>
<dbReference type="EMBL" id="KN824361">
    <property type="protein sequence ID" value="KIM22189.1"/>
    <property type="molecule type" value="Genomic_DNA"/>
</dbReference>
<protein>
    <recommendedName>
        <fullName evidence="3">NmrA-like domain-containing protein</fullName>
    </recommendedName>
</protein>
<keyword evidence="2" id="KW-0560">Oxidoreductase</keyword>
<dbReference type="Proteomes" id="UP000054097">
    <property type="component" value="Unassembled WGS sequence"/>
</dbReference>
<dbReference type="GO" id="GO:0016491">
    <property type="term" value="F:oxidoreductase activity"/>
    <property type="evidence" value="ECO:0007669"/>
    <property type="project" value="UniProtKB-KW"/>
</dbReference>
<evidence type="ECO:0000313" key="5">
    <source>
        <dbReference type="Proteomes" id="UP000054097"/>
    </source>
</evidence>
<evidence type="ECO:0000313" key="4">
    <source>
        <dbReference type="EMBL" id="KIM22189.1"/>
    </source>
</evidence>
<dbReference type="InterPro" id="IPR051609">
    <property type="entry name" value="NmrA/Isoflavone_reductase-like"/>
</dbReference>
<dbReference type="Gene3D" id="3.40.50.720">
    <property type="entry name" value="NAD(P)-binding Rossmann-like Domain"/>
    <property type="match status" value="1"/>
</dbReference>
<evidence type="ECO:0000256" key="1">
    <source>
        <dbReference type="ARBA" id="ARBA00022857"/>
    </source>
</evidence>
<dbReference type="STRING" id="933852.A0A0C3AQ68"/>
<dbReference type="Gene3D" id="3.90.25.10">
    <property type="entry name" value="UDP-galactose 4-epimerase, domain 1"/>
    <property type="match status" value="1"/>
</dbReference>
<dbReference type="HOGENOM" id="CLU_044876_3_2_1"/>
<organism evidence="4 5">
    <name type="scientific">Serendipita vermifera MAFF 305830</name>
    <dbReference type="NCBI Taxonomy" id="933852"/>
    <lineage>
        <taxon>Eukaryota</taxon>
        <taxon>Fungi</taxon>
        <taxon>Dikarya</taxon>
        <taxon>Basidiomycota</taxon>
        <taxon>Agaricomycotina</taxon>
        <taxon>Agaricomycetes</taxon>
        <taxon>Sebacinales</taxon>
        <taxon>Serendipitaceae</taxon>
        <taxon>Serendipita</taxon>
    </lineage>
</organism>
<keyword evidence="1" id="KW-0521">NADP</keyword>
<evidence type="ECO:0000259" key="3">
    <source>
        <dbReference type="Pfam" id="PF05368"/>
    </source>
</evidence>
<dbReference type="PANTHER" id="PTHR47706">
    <property type="entry name" value="NMRA-LIKE FAMILY PROTEIN"/>
    <property type="match status" value="1"/>
</dbReference>
<dbReference type="OrthoDB" id="9974981at2759"/>
<accession>A0A0C3AQ68</accession>
<dbReference type="InterPro" id="IPR036291">
    <property type="entry name" value="NAD(P)-bd_dom_sf"/>
</dbReference>
<dbReference type="InterPro" id="IPR008030">
    <property type="entry name" value="NmrA-like"/>
</dbReference>
<dbReference type="Pfam" id="PF05368">
    <property type="entry name" value="NmrA"/>
    <property type="match status" value="1"/>
</dbReference>
<evidence type="ECO:0000256" key="2">
    <source>
        <dbReference type="ARBA" id="ARBA00023002"/>
    </source>
</evidence>
<reference evidence="4 5" key="1">
    <citation type="submission" date="2014-04" db="EMBL/GenBank/DDBJ databases">
        <authorList>
            <consortium name="DOE Joint Genome Institute"/>
            <person name="Kuo A."/>
            <person name="Zuccaro A."/>
            <person name="Kohler A."/>
            <person name="Nagy L.G."/>
            <person name="Floudas D."/>
            <person name="Copeland A."/>
            <person name="Barry K.W."/>
            <person name="Cichocki N."/>
            <person name="Veneault-Fourrey C."/>
            <person name="LaButti K."/>
            <person name="Lindquist E.A."/>
            <person name="Lipzen A."/>
            <person name="Lundell T."/>
            <person name="Morin E."/>
            <person name="Murat C."/>
            <person name="Sun H."/>
            <person name="Tunlid A."/>
            <person name="Henrissat B."/>
            <person name="Grigoriev I.V."/>
            <person name="Hibbett D.S."/>
            <person name="Martin F."/>
            <person name="Nordberg H.P."/>
            <person name="Cantor M.N."/>
            <person name="Hua S.X."/>
        </authorList>
    </citation>
    <scope>NUCLEOTIDE SEQUENCE [LARGE SCALE GENOMIC DNA]</scope>
    <source>
        <strain evidence="4 5">MAFF 305830</strain>
    </source>
</reference>
<name>A0A0C3AQ68_SERVB</name>